<reference evidence="1" key="1">
    <citation type="journal article" date="2020" name="Nature">
        <title>Giant virus diversity and host interactions through global metagenomics.</title>
        <authorList>
            <person name="Schulz F."/>
            <person name="Roux S."/>
            <person name="Paez-Espino D."/>
            <person name="Jungbluth S."/>
            <person name="Walsh D.A."/>
            <person name="Denef V.J."/>
            <person name="McMahon K.D."/>
            <person name="Konstantinidis K.T."/>
            <person name="Eloe-Fadrosh E.A."/>
            <person name="Kyrpides N.C."/>
            <person name="Woyke T."/>
        </authorList>
    </citation>
    <scope>NUCLEOTIDE SEQUENCE</scope>
    <source>
        <strain evidence="1">GVMAG-S-1029409-49</strain>
    </source>
</reference>
<dbReference type="AlphaFoldDB" id="A0A6C0M1U5"/>
<dbReference type="EMBL" id="MN740609">
    <property type="protein sequence ID" value="QHU35482.1"/>
    <property type="molecule type" value="Genomic_DNA"/>
</dbReference>
<protein>
    <submittedName>
        <fullName evidence="1">Uncharacterized protein</fullName>
    </submittedName>
</protein>
<accession>A0A6C0M1U5</accession>
<name>A0A6C0M1U5_9ZZZZ</name>
<proteinExistence type="predicted"/>
<sequence length="138" mass="14298">MYINNNVSIIMDTFTAVYVDPHMVFTFSGGTIVSYTASLLLLAASTTDPNLIVATGNTDIGITVLDWTQMTLPAGAISRSDAITKINALILQDENFDDINVTTLTASGDVKTTSTTASTSTTTGSIVTAGGLGSSGCY</sequence>
<evidence type="ECO:0000313" key="1">
    <source>
        <dbReference type="EMBL" id="QHU35482.1"/>
    </source>
</evidence>
<organism evidence="1">
    <name type="scientific">viral metagenome</name>
    <dbReference type="NCBI Taxonomy" id="1070528"/>
    <lineage>
        <taxon>unclassified sequences</taxon>
        <taxon>metagenomes</taxon>
        <taxon>organismal metagenomes</taxon>
    </lineage>
</organism>